<name>A0ABQ1E650_9CLOT</name>
<dbReference type="SUPFAM" id="SSF46689">
    <property type="entry name" value="Homeodomain-like"/>
    <property type="match status" value="1"/>
</dbReference>
<feature type="domain" description="HTH tetR-type" evidence="3">
    <location>
        <begin position="2"/>
        <end position="62"/>
    </location>
</feature>
<dbReference type="EMBL" id="BMBA01000001">
    <property type="protein sequence ID" value="GFZ30237.1"/>
    <property type="molecule type" value="Genomic_DNA"/>
</dbReference>
<keyword evidence="1 2" id="KW-0238">DNA-binding</keyword>
<comment type="caution">
    <text evidence="4">The sequence shown here is derived from an EMBL/GenBank/DDBJ whole genome shotgun (WGS) entry which is preliminary data.</text>
</comment>
<keyword evidence="5" id="KW-1185">Reference proteome</keyword>
<reference evidence="4 5" key="1">
    <citation type="journal article" date="2021" name="Int. J. Syst. Evol. Microbiol.">
        <title>Clostridium zeae sp. nov., isolated from corn silage.</title>
        <authorList>
            <person name="Kobayashi H."/>
            <person name="Tanizawa Y."/>
            <person name="Yagura M."/>
            <person name="Sakamoto M."/>
            <person name="Ohkuma M."/>
            <person name="Tohno M."/>
        </authorList>
    </citation>
    <scope>NUCLEOTIDE SEQUENCE [LARGE SCALE GENOMIC DNA]</scope>
    <source>
        <strain evidence="4 5">CSC2</strain>
    </source>
</reference>
<sequence length="214" mass="24955">MDEVKNRILVAAKELFAAQGYKKTTIRQIVEKSGVLIGSIYHFFESKEDIFEALVLILFNRCEALVKERFSEKGNSAMQYALMCAIELKAVEMNELICELYYEAYSSNKIIDKLIVRASERSQLLFEEYNVDYTYEDYYIRTLMIKGAMRSCIASYYQKKDIAYDKMINTFLQISLQAFNVNEAEIQQVTRHIVEMQKEIVDMVLIIESDGIFI</sequence>
<evidence type="ECO:0000313" key="5">
    <source>
        <dbReference type="Proteomes" id="UP000663802"/>
    </source>
</evidence>
<feature type="DNA-binding region" description="H-T-H motif" evidence="2">
    <location>
        <begin position="25"/>
        <end position="44"/>
    </location>
</feature>
<dbReference type="InterPro" id="IPR050624">
    <property type="entry name" value="HTH-type_Tx_Regulator"/>
</dbReference>
<dbReference type="Gene3D" id="1.10.357.10">
    <property type="entry name" value="Tetracycline Repressor, domain 2"/>
    <property type="match status" value="1"/>
</dbReference>
<dbReference type="RefSeq" id="WP_206868225.1">
    <property type="nucleotide sequence ID" value="NZ_BMBA01000001.1"/>
</dbReference>
<dbReference type="PANTHER" id="PTHR43479">
    <property type="entry name" value="ACREF/ENVCD OPERON REPRESSOR-RELATED"/>
    <property type="match status" value="1"/>
</dbReference>
<dbReference type="Pfam" id="PF00440">
    <property type="entry name" value="TetR_N"/>
    <property type="match status" value="1"/>
</dbReference>
<evidence type="ECO:0000256" key="2">
    <source>
        <dbReference type="PROSITE-ProRule" id="PRU00335"/>
    </source>
</evidence>
<proteinExistence type="predicted"/>
<evidence type="ECO:0000313" key="4">
    <source>
        <dbReference type="EMBL" id="GFZ30237.1"/>
    </source>
</evidence>
<organism evidence="4 5">
    <name type="scientific">Clostridium zeae</name>
    <dbReference type="NCBI Taxonomy" id="2759022"/>
    <lineage>
        <taxon>Bacteria</taxon>
        <taxon>Bacillati</taxon>
        <taxon>Bacillota</taxon>
        <taxon>Clostridia</taxon>
        <taxon>Eubacteriales</taxon>
        <taxon>Clostridiaceae</taxon>
        <taxon>Clostridium</taxon>
    </lineage>
</organism>
<dbReference type="PANTHER" id="PTHR43479:SF11">
    <property type="entry name" value="ACREF_ENVCD OPERON REPRESSOR-RELATED"/>
    <property type="match status" value="1"/>
</dbReference>
<dbReference type="InterPro" id="IPR001647">
    <property type="entry name" value="HTH_TetR"/>
</dbReference>
<dbReference type="Proteomes" id="UP000663802">
    <property type="component" value="Unassembled WGS sequence"/>
</dbReference>
<evidence type="ECO:0000259" key="3">
    <source>
        <dbReference type="PROSITE" id="PS50977"/>
    </source>
</evidence>
<dbReference type="InterPro" id="IPR009057">
    <property type="entry name" value="Homeodomain-like_sf"/>
</dbReference>
<evidence type="ECO:0000256" key="1">
    <source>
        <dbReference type="ARBA" id="ARBA00023125"/>
    </source>
</evidence>
<protein>
    <recommendedName>
        <fullName evidence="3">HTH tetR-type domain-containing protein</fullName>
    </recommendedName>
</protein>
<gene>
    <name evidence="4" type="ORF">CSC2_07630</name>
</gene>
<accession>A0ABQ1E650</accession>
<dbReference type="PRINTS" id="PR00455">
    <property type="entry name" value="HTHTETR"/>
</dbReference>
<dbReference type="PROSITE" id="PS50977">
    <property type="entry name" value="HTH_TETR_2"/>
    <property type="match status" value="1"/>
</dbReference>